<dbReference type="Gene3D" id="2.30.42.10">
    <property type="match status" value="1"/>
</dbReference>
<keyword evidence="5" id="KW-0732">Signal</keyword>
<sequence length="461" mass="48392">MRRLFVILSCLLLPLASQAEESPRVPESRAEIALSFAPLVREAAPAVVNIYASRVVERRSPFSGDPFFGPLFREFADPRPRVQNSLGSGVILTEDGIVVSNYHVVGEASEIRVVLNDRREFAAEVLLGDEESDLAILKLEGASDMPHLALRDSDAVEVGELVLAIGNPFGVGQTVSSGIVSGLARSGTATGNARGYFIQTDAPINPGNSGGALIDLAGQLIGVNTSILSRSGGSNGIGFAIPASLVAQFVTQAEAGKTRFERPWAGLTGQPIDASLSESLGQRVPGGVLISRVHPASGFAEAGLEVGDVVLEVDGQPVNTPAEMLYRLTVRGIDAEAQLGVAREGERLDLVVRLSGPPESPPRAAVSLGEREVLPGLALARANPAVTTELGLPDTLEGVVVTEPGPWGARIGLRRGDVIRAVDGREIGAPREVAPALREAAPGVALDVVRQGRLIRLRFRA</sequence>
<protein>
    <submittedName>
        <fullName evidence="7">Trypsin-like peptidase domain-containing protein</fullName>
    </submittedName>
</protein>
<dbReference type="PANTHER" id="PTHR22939:SF129">
    <property type="entry name" value="SERINE PROTEASE HTRA2, MITOCHONDRIAL"/>
    <property type="match status" value="1"/>
</dbReference>
<evidence type="ECO:0000256" key="5">
    <source>
        <dbReference type="SAM" id="SignalP"/>
    </source>
</evidence>
<dbReference type="Pfam" id="PF13365">
    <property type="entry name" value="Trypsin_2"/>
    <property type="match status" value="1"/>
</dbReference>
<keyword evidence="2" id="KW-0645">Protease</keyword>
<reference evidence="8" key="1">
    <citation type="journal article" date="2019" name="Int. J. Syst. Evol. Microbiol.">
        <title>The Global Catalogue of Microorganisms (GCM) 10K type strain sequencing project: providing services to taxonomists for standard genome sequencing and annotation.</title>
        <authorList>
            <consortium name="The Broad Institute Genomics Platform"/>
            <consortium name="The Broad Institute Genome Sequencing Center for Infectious Disease"/>
            <person name="Wu L."/>
            <person name="Ma J."/>
        </authorList>
    </citation>
    <scope>NUCLEOTIDE SEQUENCE [LARGE SCALE GENOMIC DNA]</scope>
    <source>
        <strain evidence="8">CCUG 62953</strain>
    </source>
</reference>
<evidence type="ECO:0000256" key="3">
    <source>
        <dbReference type="ARBA" id="ARBA00022801"/>
    </source>
</evidence>
<evidence type="ECO:0000256" key="1">
    <source>
        <dbReference type="ARBA" id="ARBA00010541"/>
    </source>
</evidence>
<dbReference type="EMBL" id="JBHTMU010000027">
    <property type="protein sequence ID" value="MFD1343577.1"/>
    <property type="molecule type" value="Genomic_DNA"/>
</dbReference>
<comment type="similarity">
    <text evidence="1">Belongs to the peptidase S1C family.</text>
</comment>
<dbReference type="PROSITE" id="PS50106">
    <property type="entry name" value="PDZ"/>
    <property type="match status" value="2"/>
</dbReference>
<dbReference type="PANTHER" id="PTHR22939">
    <property type="entry name" value="SERINE PROTEASE FAMILY S1C HTRA-RELATED"/>
    <property type="match status" value="1"/>
</dbReference>
<keyword evidence="8" id="KW-1185">Reference proteome</keyword>
<dbReference type="Pfam" id="PF13180">
    <property type="entry name" value="PDZ_2"/>
    <property type="match status" value="1"/>
</dbReference>
<accession>A0ABW3ZLC6</accession>
<dbReference type="Gene3D" id="2.30.42.60">
    <property type="match status" value="1"/>
</dbReference>
<gene>
    <name evidence="7" type="ORF">ACFQ4E_14195</name>
</gene>
<evidence type="ECO:0000313" key="7">
    <source>
        <dbReference type="EMBL" id="MFD1343577.1"/>
    </source>
</evidence>
<evidence type="ECO:0000313" key="8">
    <source>
        <dbReference type="Proteomes" id="UP001597135"/>
    </source>
</evidence>
<feature type="chain" id="PRO_5045261301" evidence="5">
    <location>
        <begin position="20"/>
        <end position="461"/>
    </location>
</feature>
<evidence type="ECO:0000256" key="2">
    <source>
        <dbReference type="ARBA" id="ARBA00022670"/>
    </source>
</evidence>
<name>A0ABW3ZLC6_9RHOB</name>
<dbReference type="InterPro" id="IPR009003">
    <property type="entry name" value="Peptidase_S1_PA"/>
</dbReference>
<keyword evidence="3" id="KW-0378">Hydrolase</keyword>
<dbReference type="InterPro" id="IPR001478">
    <property type="entry name" value="PDZ"/>
</dbReference>
<feature type="signal peptide" evidence="5">
    <location>
        <begin position="1"/>
        <end position="19"/>
    </location>
</feature>
<comment type="caution">
    <text evidence="7">The sequence shown here is derived from an EMBL/GenBank/DDBJ whole genome shotgun (WGS) entry which is preliminary data.</text>
</comment>
<feature type="domain" description="PDZ" evidence="6">
    <location>
        <begin position="376"/>
        <end position="452"/>
    </location>
</feature>
<dbReference type="SUPFAM" id="SSF50156">
    <property type="entry name" value="PDZ domain-like"/>
    <property type="match status" value="2"/>
</dbReference>
<organism evidence="7 8">
    <name type="scientific">Litorisediminicola beolgyonensis</name>
    <dbReference type="NCBI Taxonomy" id="1173614"/>
    <lineage>
        <taxon>Bacteria</taxon>
        <taxon>Pseudomonadati</taxon>
        <taxon>Pseudomonadota</taxon>
        <taxon>Alphaproteobacteria</taxon>
        <taxon>Rhodobacterales</taxon>
        <taxon>Paracoccaceae</taxon>
        <taxon>Litorisediminicola</taxon>
    </lineage>
</organism>
<dbReference type="InterPro" id="IPR036034">
    <property type="entry name" value="PDZ_sf"/>
</dbReference>
<dbReference type="SMART" id="SM00228">
    <property type="entry name" value="PDZ"/>
    <property type="match status" value="2"/>
</dbReference>
<dbReference type="InterPro" id="IPR001940">
    <property type="entry name" value="Peptidase_S1C"/>
</dbReference>
<proteinExistence type="inferred from homology"/>
<dbReference type="RefSeq" id="WP_386804653.1">
    <property type="nucleotide sequence ID" value="NZ_JBHTMU010000027.1"/>
</dbReference>
<feature type="domain" description="PDZ" evidence="6">
    <location>
        <begin position="280"/>
        <end position="345"/>
    </location>
</feature>
<dbReference type="SUPFAM" id="SSF50494">
    <property type="entry name" value="Trypsin-like serine proteases"/>
    <property type="match status" value="1"/>
</dbReference>
<keyword evidence="4" id="KW-0720">Serine protease</keyword>
<dbReference type="Proteomes" id="UP001597135">
    <property type="component" value="Unassembled WGS sequence"/>
</dbReference>
<dbReference type="PRINTS" id="PR00834">
    <property type="entry name" value="PROTEASES2C"/>
</dbReference>
<evidence type="ECO:0000256" key="4">
    <source>
        <dbReference type="ARBA" id="ARBA00022825"/>
    </source>
</evidence>
<evidence type="ECO:0000259" key="6">
    <source>
        <dbReference type="PROSITE" id="PS50106"/>
    </source>
</evidence>
<dbReference type="Gene3D" id="2.40.10.120">
    <property type="match status" value="1"/>
</dbReference>